<evidence type="ECO:0000256" key="3">
    <source>
        <dbReference type="ARBA" id="ARBA00006171"/>
    </source>
</evidence>
<dbReference type="Gene3D" id="1.10.150.240">
    <property type="entry name" value="Putative phosphatase, domain 2"/>
    <property type="match status" value="1"/>
</dbReference>
<comment type="caution">
    <text evidence="5">The sequence shown here is derived from an EMBL/GenBank/DDBJ whole genome shotgun (WGS) entry which is preliminary data.</text>
</comment>
<comment type="similarity">
    <text evidence="3">Belongs to the HAD-like hydrolase superfamily. CbbY/CbbZ/Gph/YieH family.</text>
</comment>
<dbReference type="InterPro" id="IPR050155">
    <property type="entry name" value="HAD-like_hydrolase_sf"/>
</dbReference>
<evidence type="ECO:0000256" key="4">
    <source>
        <dbReference type="ARBA" id="ARBA00013078"/>
    </source>
</evidence>
<evidence type="ECO:0000256" key="2">
    <source>
        <dbReference type="ARBA" id="ARBA00004818"/>
    </source>
</evidence>
<evidence type="ECO:0000313" key="5">
    <source>
        <dbReference type="EMBL" id="HGG99077.1"/>
    </source>
</evidence>
<dbReference type="SFLD" id="SFLDG01129">
    <property type="entry name" value="C1.5:_HAD__Beta-PGM__Phosphata"/>
    <property type="match status" value="1"/>
</dbReference>
<dbReference type="EMBL" id="DTHO01000011">
    <property type="protein sequence ID" value="HGG99077.1"/>
    <property type="molecule type" value="Genomic_DNA"/>
</dbReference>
<dbReference type="PANTHER" id="PTHR43434:SF1">
    <property type="entry name" value="PHOSPHOGLYCOLATE PHOSPHATASE"/>
    <property type="match status" value="1"/>
</dbReference>
<keyword evidence="5" id="KW-0378">Hydrolase</keyword>
<dbReference type="AlphaFoldDB" id="A0A7C4AIR9"/>
<dbReference type="NCBIfam" id="TIGR01509">
    <property type="entry name" value="HAD-SF-IA-v3"/>
    <property type="match status" value="1"/>
</dbReference>
<dbReference type="Pfam" id="PF13419">
    <property type="entry name" value="HAD_2"/>
    <property type="match status" value="1"/>
</dbReference>
<dbReference type="NCBIfam" id="TIGR01549">
    <property type="entry name" value="HAD-SF-IA-v1"/>
    <property type="match status" value="1"/>
</dbReference>
<dbReference type="SUPFAM" id="SSF56784">
    <property type="entry name" value="HAD-like"/>
    <property type="match status" value="1"/>
</dbReference>
<reference evidence="5" key="1">
    <citation type="journal article" date="2020" name="mSystems">
        <title>Genome- and Community-Level Interaction Insights into Carbon Utilization and Element Cycling Functions of Hydrothermarchaeota in Hydrothermal Sediment.</title>
        <authorList>
            <person name="Zhou Z."/>
            <person name="Liu Y."/>
            <person name="Xu W."/>
            <person name="Pan J."/>
            <person name="Luo Z.H."/>
            <person name="Li M."/>
        </authorList>
    </citation>
    <scope>NUCLEOTIDE SEQUENCE [LARGE SCALE GENOMIC DNA]</scope>
    <source>
        <strain evidence="5">SpSt-788</strain>
    </source>
</reference>
<organism evidence="5">
    <name type="scientific">Thermodesulfovibrio aggregans</name>
    <dbReference type="NCBI Taxonomy" id="86166"/>
    <lineage>
        <taxon>Bacteria</taxon>
        <taxon>Pseudomonadati</taxon>
        <taxon>Nitrospirota</taxon>
        <taxon>Thermodesulfovibrionia</taxon>
        <taxon>Thermodesulfovibrionales</taxon>
        <taxon>Thermodesulfovibrionaceae</taxon>
        <taxon>Thermodesulfovibrio</taxon>
    </lineage>
</organism>
<accession>A0A7C4AIR9</accession>
<dbReference type="InterPro" id="IPR006439">
    <property type="entry name" value="HAD-SF_hydro_IA"/>
</dbReference>
<dbReference type="InterPro" id="IPR023214">
    <property type="entry name" value="HAD_sf"/>
</dbReference>
<dbReference type="InterPro" id="IPR041492">
    <property type="entry name" value="HAD_2"/>
</dbReference>
<dbReference type="GO" id="GO:0006281">
    <property type="term" value="P:DNA repair"/>
    <property type="evidence" value="ECO:0007669"/>
    <property type="project" value="TreeGrafter"/>
</dbReference>
<dbReference type="Gene3D" id="3.40.50.1000">
    <property type="entry name" value="HAD superfamily/HAD-like"/>
    <property type="match status" value="1"/>
</dbReference>
<dbReference type="SFLD" id="SFLDS00003">
    <property type="entry name" value="Haloacid_Dehalogenase"/>
    <property type="match status" value="1"/>
</dbReference>
<dbReference type="EC" id="3.1.3.18" evidence="4"/>
<dbReference type="PANTHER" id="PTHR43434">
    <property type="entry name" value="PHOSPHOGLYCOLATE PHOSPHATASE"/>
    <property type="match status" value="1"/>
</dbReference>
<comment type="catalytic activity">
    <reaction evidence="1">
        <text>2-phosphoglycolate + H2O = glycolate + phosphate</text>
        <dbReference type="Rhea" id="RHEA:14369"/>
        <dbReference type="ChEBI" id="CHEBI:15377"/>
        <dbReference type="ChEBI" id="CHEBI:29805"/>
        <dbReference type="ChEBI" id="CHEBI:43474"/>
        <dbReference type="ChEBI" id="CHEBI:58033"/>
        <dbReference type="EC" id="3.1.3.18"/>
    </reaction>
</comment>
<dbReference type="InterPro" id="IPR036412">
    <property type="entry name" value="HAD-like_sf"/>
</dbReference>
<dbReference type="GO" id="GO:0008967">
    <property type="term" value="F:phosphoglycolate phosphatase activity"/>
    <property type="evidence" value="ECO:0007669"/>
    <property type="project" value="UniProtKB-EC"/>
</dbReference>
<gene>
    <name evidence="5" type="ORF">ENV75_01300</name>
</gene>
<evidence type="ECO:0000256" key="1">
    <source>
        <dbReference type="ARBA" id="ARBA00000830"/>
    </source>
</evidence>
<name>A0A7C4AIR9_9BACT</name>
<proteinExistence type="inferred from homology"/>
<protein>
    <recommendedName>
        <fullName evidence="4">phosphoglycolate phosphatase</fullName>
        <ecNumber evidence="4">3.1.3.18</ecNumber>
    </recommendedName>
</protein>
<comment type="pathway">
    <text evidence="2">Organic acid metabolism; glycolate biosynthesis; glycolate from 2-phosphoglycolate: step 1/1.</text>
</comment>
<dbReference type="GO" id="GO:0005829">
    <property type="term" value="C:cytosol"/>
    <property type="evidence" value="ECO:0007669"/>
    <property type="project" value="TreeGrafter"/>
</dbReference>
<dbReference type="InterPro" id="IPR023198">
    <property type="entry name" value="PGP-like_dom2"/>
</dbReference>
<sequence>MSVELIIFDLDGTLVDSCLDITVALNHCLEKKGISGFSPEEIKKMVGEGVNRLIEKALQAKKVSFPVNEMIECFINYYRQHIADHSKLYPWVEKTLQELKDFKKVIISNKPTDLTIKTAESFGLLKYFDFIAGSDFFPERKPSPLPIVETIKKFNTTAEKTLIIGDSEIDIEVAKATGVKSVAVSYGYRPLELLKNADFIIDKLIDLINIVREKLK</sequence>
<dbReference type="SFLD" id="SFLDG01135">
    <property type="entry name" value="C1.5.6:_HAD__Beta-PGM__Phospha"/>
    <property type="match status" value="1"/>
</dbReference>